<comment type="caution">
    <text evidence="2">The sequence shown here is derived from an EMBL/GenBank/DDBJ whole genome shotgun (WGS) entry which is preliminary data.</text>
</comment>
<evidence type="ECO:0000313" key="3">
    <source>
        <dbReference type="Proteomes" id="UP001336835"/>
    </source>
</evidence>
<dbReference type="Pfam" id="PF13858">
    <property type="entry name" value="DUF4199"/>
    <property type="match status" value="1"/>
</dbReference>
<feature type="transmembrane region" description="Helical" evidence="1">
    <location>
        <begin position="85"/>
        <end position="104"/>
    </location>
</feature>
<feature type="transmembrane region" description="Helical" evidence="1">
    <location>
        <begin position="43"/>
        <end position="64"/>
    </location>
</feature>
<organism evidence="2 3">
    <name type="scientific">Pedobacter albus</name>
    <dbReference type="NCBI Taxonomy" id="3113905"/>
    <lineage>
        <taxon>Bacteria</taxon>
        <taxon>Pseudomonadati</taxon>
        <taxon>Bacteroidota</taxon>
        <taxon>Sphingobacteriia</taxon>
        <taxon>Sphingobacteriales</taxon>
        <taxon>Sphingobacteriaceae</taxon>
        <taxon>Pedobacter</taxon>
    </lineage>
</organism>
<proteinExistence type="predicted"/>
<keyword evidence="1" id="KW-0472">Membrane</keyword>
<reference evidence="2 3" key="1">
    <citation type="submission" date="2024-01" db="EMBL/GenBank/DDBJ databases">
        <title>Pedobacter sp. nov., isolated from fresh soil.</title>
        <authorList>
            <person name="Le N.T.T."/>
        </authorList>
    </citation>
    <scope>NUCLEOTIDE SEQUENCE [LARGE SCALE GENOMIC DNA]</scope>
    <source>
        <strain evidence="2 3">KR3-3</strain>
    </source>
</reference>
<dbReference type="Proteomes" id="UP001336835">
    <property type="component" value="Unassembled WGS sequence"/>
</dbReference>
<name>A0ABU7I616_9SPHI</name>
<keyword evidence="3" id="KW-1185">Reference proteome</keyword>
<feature type="transmembrane region" description="Helical" evidence="1">
    <location>
        <begin position="20"/>
        <end position="37"/>
    </location>
</feature>
<dbReference type="InterPro" id="IPR025250">
    <property type="entry name" value="DUF4199"/>
</dbReference>
<evidence type="ECO:0000256" key="1">
    <source>
        <dbReference type="SAM" id="Phobius"/>
    </source>
</evidence>
<dbReference type="RefSeq" id="WP_330107269.1">
    <property type="nucleotide sequence ID" value="NZ_JAZDQT010000001.1"/>
</dbReference>
<feature type="transmembrane region" description="Helical" evidence="1">
    <location>
        <begin position="160"/>
        <end position="181"/>
    </location>
</feature>
<dbReference type="EMBL" id="JAZDQT010000001">
    <property type="protein sequence ID" value="MEE1944910.1"/>
    <property type="molecule type" value="Genomic_DNA"/>
</dbReference>
<accession>A0ABU7I616</accession>
<evidence type="ECO:0000313" key="2">
    <source>
        <dbReference type="EMBL" id="MEE1944910.1"/>
    </source>
</evidence>
<keyword evidence="1" id="KW-1133">Transmembrane helix</keyword>
<keyword evidence="1" id="KW-0812">Transmembrane</keyword>
<protein>
    <submittedName>
        <fullName evidence="2">DUF4199 domain-containing protein</fullName>
    </submittedName>
</protein>
<sequence>MEIKFNDKDLKVEAIKNGLGLGLILVVLSLVSAYLVISSTSIWAIMIYPISLSIILPIVIAIFFSKDLRKKIGGYWNFRRATSGIFIMFLTCYIISAVVNLAYVKLVDPDMEAKVQTAAMDASVTMMKKQGLDQDKINEIVSEKNKEFKDKNSGTVMQKAQGYLIGIIFVFVLSLIFGAIFKKEPPLFVSDTNEN</sequence>
<gene>
    <name evidence="2" type="ORF">VRU48_07325</name>
</gene>